<dbReference type="InterPro" id="IPR006680">
    <property type="entry name" value="Amidohydro-rel"/>
</dbReference>
<keyword evidence="8" id="KW-0378">Hydrolase</keyword>
<dbReference type="GO" id="GO:0008448">
    <property type="term" value="F:N-acetylglucosamine-6-phosphate deacetylase activity"/>
    <property type="evidence" value="ECO:0007669"/>
    <property type="project" value="UniProtKB-EC"/>
</dbReference>
<evidence type="ECO:0000256" key="10">
    <source>
        <dbReference type="ARBA" id="ARBA00023136"/>
    </source>
</evidence>
<dbReference type="AlphaFoldDB" id="A0AAF5DG56"/>
<comment type="catalytic activity">
    <reaction evidence="12">
        <text>N-acetyl-D-glucosamine 6-phosphate + H2O = D-glucosamine 6-phosphate + acetate</text>
        <dbReference type="Rhea" id="RHEA:22936"/>
        <dbReference type="ChEBI" id="CHEBI:15377"/>
        <dbReference type="ChEBI" id="CHEBI:30089"/>
        <dbReference type="ChEBI" id="CHEBI:57513"/>
        <dbReference type="ChEBI" id="CHEBI:58725"/>
        <dbReference type="EC" id="3.5.1.25"/>
    </reaction>
</comment>
<feature type="transmembrane region" description="Helical" evidence="13">
    <location>
        <begin position="608"/>
        <end position="627"/>
    </location>
</feature>
<dbReference type="Proteomes" id="UP000035681">
    <property type="component" value="Unplaced"/>
</dbReference>
<dbReference type="NCBIfam" id="TIGR00221">
    <property type="entry name" value="nagA"/>
    <property type="match status" value="1"/>
</dbReference>
<evidence type="ECO:0000256" key="3">
    <source>
        <dbReference type="ARBA" id="ARBA00010716"/>
    </source>
</evidence>
<comment type="cofactor">
    <cofactor evidence="1">
        <name>a divalent metal cation</name>
        <dbReference type="ChEBI" id="CHEBI:60240"/>
    </cofactor>
</comment>
<evidence type="ECO:0000256" key="12">
    <source>
        <dbReference type="ARBA" id="ARBA00047647"/>
    </source>
</evidence>
<keyword evidence="16" id="KW-1185">Reference proteome</keyword>
<dbReference type="SUPFAM" id="SSF51556">
    <property type="entry name" value="Metallo-dependent hydrolases"/>
    <property type="match status" value="1"/>
</dbReference>
<comment type="subcellular location">
    <subcellularLocation>
        <location evidence="2">Membrane</location>
    </subcellularLocation>
</comment>
<feature type="domain" description="Amino acid transporter transmembrane" evidence="14">
    <location>
        <begin position="448"/>
        <end position="857"/>
    </location>
</feature>
<dbReference type="EC" id="3.5.1.25" evidence="4"/>
<feature type="transmembrane region" description="Helical" evidence="13">
    <location>
        <begin position="773"/>
        <end position="789"/>
    </location>
</feature>
<dbReference type="PANTHER" id="PTHR11113">
    <property type="entry name" value="N-ACETYLGLUCOSAMINE-6-PHOSPHATE DEACETYLASE"/>
    <property type="match status" value="1"/>
</dbReference>
<keyword evidence="9 13" id="KW-1133">Transmembrane helix</keyword>
<evidence type="ECO:0000256" key="8">
    <source>
        <dbReference type="ARBA" id="ARBA00022801"/>
    </source>
</evidence>
<dbReference type="InterPro" id="IPR032466">
    <property type="entry name" value="Metal_Hydrolase"/>
</dbReference>
<keyword evidence="7" id="KW-0479">Metal-binding</keyword>
<sequence>MLLVDYSSPILCKPNIGKLIQFTNCKVLLGQNIVENDLWTLDGKIIDGKKVFFDKKKFADIQVNCKGLIISPGFIDVQINGAFGIDFSSLSKNTFVDGLIYVAEKLLSFGVTSFCPTIITSSSQFYHDIIPLMKFRHNQIDYNKPRANILGLHLEGPFISKSKKGAHPENHIIESFLPNPLNTLTSIYGSHIFDGNVNIITLAPETNGSKEIINYCTSKNIKISLGHTESTFSDGENAIKNGATKITHLFNAMKNYHHRDPGLIGLINTPEIYKNLFYGLICDGIHTHPSAVKLAYQANSNGLIVVSDAMAALGMGDGFHRLGDQIIEVKNNHATVNGTNITAGSVASIPYCVKTLQNITNCPLSSALQSASLNAAKLLGISNKVGDLSKIGSNGDFILIDEDINVYCTFINSVKLNILIIRKKMTESVNSVSDVGPLVTVPRSGDVISPHRAVLTLSKSMLNAGCFSLPLAWHLGGLWMSFFLTFVIAGFNWYGNHILVKSSQHLAKKSSRTSLDYGHFAKKVCDYSSIPFLNRNSKRIMYVVNITILFYQLGMCSVAILFISKNMVNLLGVYIGGSHYFQMVVTATIATAFILATNMFTEMRVISIFAMISSIFFIIGTIIIMQYTVTRKNIWYQLPAYTNLKDTMVFIGISMYSFEGQTMILPIENKMENPSEFLNNCGVLPTTMMLCTIFMTALGFFGYTSFGDDIHPTITTNMPKTGLYSVVNAFLMIQSILGHSIAMYVVFDMFSNGFKRKFSARFPNVHKQVADKGFRIFWVLLTYFMAILIPQLETMIALVGVTSGTLCGLVYPPLFQIITFWDDWKLTFTKKHRYLRIGINIAVICVGFFAIVAGLYANISRAIEENV</sequence>
<evidence type="ECO:0000256" key="11">
    <source>
        <dbReference type="ARBA" id="ARBA00023277"/>
    </source>
</evidence>
<dbReference type="Pfam" id="PF01490">
    <property type="entry name" value="Aa_trans"/>
    <property type="match status" value="1"/>
</dbReference>
<dbReference type="CDD" id="cd00854">
    <property type="entry name" value="NagA"/>
    <property type="match status" value="1"/>
</dbReference>
<organism evidence="16 17">
    <name type="scientific">Strongyloides stercoralis</name>
    <name type="common">Threadworm</name>
    <dbReference type="NCBI Taxonomy" id="6248"/>
    <lineage>
        <taxon>Eukaryota</taxon>
        <taxon>Metazoa</taxon>
        <taxon>Ecdysozoa</taxon>
        <taxon>Nematoda</taxon>
        <taxon>Chromadorea</taxon>
        <taxon>Rhabditida</taxon>
        <taxon>Tylenchina</taxon>
        <taxon>Panagrolaimomorpha</taxon>
        <taxon>Strongyloidoidea</taxon>
        <taxon>Strongyloididae</taxon>
        <taxon>Strongyloides</taxon>
    </lineage>
</organism>
<feature type="transmembrane region" description="Helical" evidence="13">
    <location>
        <begin position="471"/>
        <end position="494"/>
    </location>
</feature>
<feature type="domain" description="Amidohydrolase-related" evidence="15">
    <location>
        <begin position="69"/>
        <end position="412"/>
    </location>
</feature>
<feature type="transmembrane region" description="Helical" evidence="13">
    <location>
        <begin position="795"/>
        <end position="814"/>
    </location>
</feature>
<name>A0AAF5DG56_STRER</name>
<evidence type="ECO:0000256" key="1">
    <source>
        <dbReference type="ARBA" id="ARBA00001968"/>
    </source>
</evidence>
<dbReference type="WBParaSite" id="TCONS_00012043.p1">
    <property type="protein sequence ID" value="TCONS_00012043.p1"/>
    <property type="gene ID" value="XLOC_007298"/>
</dbReference>
<dbReference type="PANTHER" id="PTHR11113:SF14">
    <property type="entry name" value="N-ACETYLGLUCOSAMINE-6-PHOSPHATE DEACETYLASE"/>
    <property type="match status" value="1"/>
</dbReference>
<dbReference type="Pfam" id="PF01979">
    <property type="entry name" value="Amidohydro_1"/>
    <property type="match status" value="1"/>
</dbReference>
<evidence type="ECO:0000256" key="6">
    <source>
        <dbReference type="ARBA" id="ARBA00022692"/>
    </source>
</evidence>
<keyword evidence="6 13" id="KW-0812">Transmembrane</keyword>
<protein>
    <recommendedName>
        <fullName evidence="5">N-acetylglucosamine-6-phosphate deacetylase</fullName>
        <ecNumber evidence="4">3.5.1.25</ecNumber>
    </recommendedName>
</protein>
<dbReference type="InterPro" id="IPR003764">
    <property type="entry name" value="GlcNAc_6-P_deAcase"/>
</dbReference>
<keyword evidence="10 13" id="KW-0472">Membrane</keyword>
<keyword evidence="11" id="KW-0119">Carbohydrate metabolism</keyword>
<dbReference type="Gene3D" id="2.30.40.10">
    <property type="entry name" value="Urease, subunit C, domain 1"/>
    <property type="match status" value="1"/>
</dbReference>
<feature type="transmembrane region" description="Helical" evidence="13">
    <location>
        <begin position="677"/>
        <end position="703"/>
    </location>
</feature>
<feature type="transmembrane region" description="Helical" evidence="13">
    <location>
        <begin position="583"/>
        <end position="601"/>
    </location>
</feature>
<feature type="transmembrane region" description="Helical" evidence="13">
    <location>
        <begin position="540"/>
        <end position="563"/>
    </location>
</feature>
<dbReference type="InterPro" id="IPR013057">
    <property type="entry name" value="AA_transpt_TM"/>
</dbReference>
<evidence type="ECO:0000313" key="17">
    <source>
        <dbReference type="WBParaSite" id="TCONS_00012043.p1"/>
    </source>
</evidence>
<evidence type="ECO:0000256" key="13">
    <source>
        <dbReference type="SAM" id="Phobius"/>
    </source>
</evidence>
<reference evidence="17" key="1">
    <citation type="submission" date="2024-02" db="UniProtKB">
        <authorList>
            <consortium name="WormBaseParasite"/>
        </authorList>
    </citation>
    <scope>IDENTIFICATION</scope>
</reference>
<proteinExistence type="inferred from homology"/>
<evidence type="ECO:0000259" key="14">
    <source>
        <dbReference type="Pfam" id="PF01490"/>
    </source>
</evidence>
<dbReference type="FunFam" id="3.20.20.140:FF:000023">
    <property type="entry name" value="N-acetylglucosamine-6-phosphate deacetylase"/>
    <property type="match status" value="1"/>
</dbReference>
<accession>A0AAF5DG56</accession>
<evidence type="ECO:0000256" key="9">
    <source>
        <dbReference type="ARBA" id="ARBA00022989"/>
    </source>
</evidence>
<dbReference type="Gene3D" id="3.20.20.140">
    <property type="entry name" value="Metal-dependent hydrolases"/>
    <property type="match status" value="1"/>
</dbReference>
<comment type="similarity">
    <text evidence="3">Belongs to the metallo-dependent hydrolases superfamily. NagA family.</text>
</comment>
<dbReference type="GO" id="GO:0046872">
    <property type="term" value="F:metal ion binding"/>
    <property type="evidence" value="ECO:0007669"/>
    <property type="project" value="UniProtKB-KW"/>
</dbReference>
<evidence type="ECO:0000259" key="15">
    <source>
        <dbReference type="Pfam" id="PF01979"/>
    </source>
</evidence>
<dbReference type="GO" id="GO:0006046">
    <property type="term" value="P:N-acetylglucosamine catabolic process"/>
    <property type="evidence" value="ECO:0007669"/>
    <property type="project" value="TreeGrafter"/>
</dbReference>
<feature type="transmembrane region" description="Helical" evidence="13">
    <location>
        <begin position="834"/>
        <end position="857"/>
    </location>
</feature>
<evidence type="ECO:0000313" key="16">
    <source>
        <dbReference type="Proteomes" id="UP000035681"/>
    </source>
</evidence>
<evidence type="ECO:0000256" key="2">
    <source>
        <dbReference type="ARBA" id="ARBA00004370"/>
    </source>
</evidence>
<feature type="transmembrane region" description="Helical" evidence="13">
    <location>
        <begin position="723"/>
        <end position="747"/>
    </location>
</feature>
<evidence type="ECO:0000256" key="5">
    <source>
        <dbReference type="ARBA" id="ARBA00018029"/>
    </source>
</evidence>
<dbReference type="GO" id="GO:0106279">
    <property type="term" value="P:negative regulation of UDP-N-acetylglucosamine biosynthetic process"/>
    <property type="evidence" value="ECO:0007669"/>
    <property type="project" value="UniProtKB-ARBA"/>
</dbReference>
<evidence type="ECO:0000256" key="7">
    <source>
        <dbReference type="ARBA" id="ARBA00022723"/>
    </source>
</evidence>
<dbReference type="GO" id="GO:0019262">
    <property type="term" value="P:N-acetylneuraminate catabolic process"/>
    <property type="evidence" value="ECO:0007669"/>
    <property type="project" value="UniProtKB-ARBA"/>
</dbReference>
<dbReference type="GO" id="GO:0016020">
    <property type="term" value="C:membrane"/>
    <property type="evidence" value="ECO:0007669"/>
    <property type="project" value="UniProtKB-SubCell"/>
</dbReference>
<evidence type="ECO:0000256" key="4">
    <source>
        <dbReference type="ARBA" id="ARBA00011899"/>
    </source>
</evidence>
<dbReference type="InterPro" id="IPR011059">
    <property type="entry name" value="Metal-dep_hydrolase_composite"/>
</dbReference>